<proteinExistence type="predicted"/>
<dbReference type="AlphaFoldDB" id="A0AAX4H6J9"/>
<dbReference type="EMBL" id="CP138895">
    <property type="protein sequence ID" value="WPK24206.1"/>
    <property type="molecule type" value="Genomic_DNA"/>
</dbReference>
<dbReference type="RefSeq" id="XP_062876589.1">
    <property type="nucleotide sequence ID" value="XM_063020519.1"/>
</dbReference>
<organism evidence="2 3">
    <name type="scientific">Australozyma saopauloensis</name>
    <dbReference type="NCBI Taxonomy" id="291208"/>
    <lineage>
        <taxon>Eukaryota</taxon>
        <taxon>Fungi</taxon>
        <taxon>Dikarya</taxon>
        <taxon>Ascomycota</taxon>
        <taxon>Saccharomycotina</taxon>
        <taxon>Pichiomycetes</taxon>
        <taxon>Metschnikowiaceae</taxon>
        <taxon>Australozyma</taxon>
    </lineage>
</organism>
<gene>
    <name evidence="2" type="ORF">PUMCH_001471</name>
</gene>
<evidence type="ECO:0000313" key="3">
    <source>
        <dbReference type="Proteomes" id="UP001338582"/>
    </source>
</evidence>
<reference evidence="2 3" key="1">
    <citation type="submission" date="2023-10" db="EMBL/GenBank/DDBJ databases">
        <title>Draft Genome Sequence of Candida saopaulonensis from a very Premature Infant with Sepsis.</title>
        <authorList>
            <person name="Ning Y."/>
            <person name="Dai R."/>
            <person name="Xiao M."/>
            <person name="Xu Y."/>
            <person name="Yan Q."/>
            <person name="Zhang L."/>
        </authorList>
    </citation>
    <scope>NUCLEOTIDE SEQUENCE [LARGE SCALE GENOMIC DNA]</scope>
    <source>
        <strain evidence="2 3">19XY460</strain>
    </source>
</reference>
<dbReference type="GeneID" id="88172536"/>
<dbReference type="KEGG" id="asau:88172536"/>
<dbReference type="Proteomes" id="UP001338582">
    <property type="component" value="Chromosome 2"/>
</dbReference>
<keyword evidence="3" id="KW-1185">Reference proteome</keyword>
<evidence type="ECO:0000313" key="2">
    <source>
        <dbReference type="EMBL" id="WPK24206.1"/>
    </source>
</evidence>
<feature type="region of interest" description="Disordered" evidence="1">
    <location>
        <begin position="144"/>
        <end position="183"/>
    </location>
</feature>
<accession>A0AAX4H6J9</accession>
<protein>
    <submittedName>
        <fullName evidence="2">Uncharacterized protein</fullName>
    </submittedName>
</protein>
<sequence>MTLLSKVKKALSHTAKTFGSGSPAGVSVPIFNFVGSSSPTKARCSPEYRREREPASEPLILDVSFTSIDLNAPELSFNDESLFVAPEVELERIYPKPRAWLPQLQNHRSHDMKSDSGPYLTSLSLWCQSKFISEPEILNRCLVSQDEKAPSQRSEKTSDKDRKSPSRDLPPCNLSKAESTSNSSIHTDRLVGLRVCSKVTICTDKEVKPENAHQKQFHESFESKLMKLGGKLELRDVEIDLLLQKELDSLMLQHWTFNPRPFKIKSHSFQTQAPVVIFS</sequence>
<evidence type="ECO:0000256" key="1">
    <source>
        <dbReference type="SAM" id="MobiDB-lite"/>
    </source>
</evidence>
<feature type="compositionally biased region" description="Basic and acidic residues" evidence="1">
    <location>
        <begin position="145"/>
        <end position="166"/>
    </location>
</feature>
<name>A0AAX4H6J9_9ASCO</name>